<organism evidence="19 20">
    <name type="scientific">Hypothenemus hampei</name>
    <name type="common">Coffee berry borer</name>
    <dbReference type="NCBI Taxonomy" id="57062"/>
    <lineage>
        <taxon>Eukaryota</taxon>
        <taxon>Metazoa</taxon>
        <taxon>Ecdysozoa</taxon>
        <taxon>Arthropoda</taxon>
        <taxon>Hexapoda</taxon>
        <taxon>Insecta</taxon>
        <taxon>Pterygota</taxon>
        <taxon>Neoptera</taxon>
        <taxon>Endopterygota</taxon>
        <taxon>Coleoptera</taxon>
        <taxon>Polyphaga</taxon>
        <taxon>Cucujiformia</taxon>
        <taxon>Curculionidae</taxon>
        <taxon>Scolytinae</taxon>
        <taxon>Hypothenemus</taxon>
    </lineage>
</organism>
<evidence type="ECO:0000256" key="17">
    <source>
        <dbReference type="SAM" id="MobiDB-lite"/>
    </source>
</evidence>
<gene>
    <name evidence="19" type="ORF">ABEB36_013312</name>
</gene>
<feature type="compositionally biased region" description="Low complexity" evidence="17">
    <location>
        <begin position="68"/>
        <end position="78"/>
    </location>
</feature>
<keyword evidence="8 15" id="KW-0106">Calcium</keyword>
<dbReference type="PANTHER" id="PTHR13462">
    <property type="entry name" value="CALCIUM UNIPORTER PROTEIN, MITOCHONDRIAL"/>
    <property type="match status" value="1"/>
</dbReference>
<evidence type="ECO:0000256" key="14">
    <source>
        <dbReference type="ARBA" id="ARBA00036634"/>
    </source>
</evidence>
<evidence type="ECO:0000256" key="13">
    <source>
        <dbReference type="ARBA" id="ARBA00023303"/>
    </source>
</evidence>
<feature type="transmembrane region" description="Helical" evidence="15">
    <location>
        <begin position="283"/>
        <end position="301"/>
    </location>
</feature>
<keyword evidence="9 15" id="KW-1133">Transmembrane helix</keyword>
<proteinExistence type="inferred from homology"/>
<dbReference type="GO" id="GO:0036444">
    <property type="term" value="P:calcium import into the mitochondrion"/>
    <property type="evidence" value="ECO:0007669"/>
    <property type="project" value="UniProtKB-ARBA"/>
</dbReference>
<comment type="caution">
    <text evidence="19">The sequence shown here is derived from an EMBL/GenBank/DDBJ whole genome shotgun (WGS) entry which is preliminary data.</text>
</comment>
<keyword evidence="6 15" id="KW-0812">Transmembrane</keyword>
<keyword evidence="11 15" id="KW-0496">Mitochondrion</keyword>
<evidence type="ECO:0000256" key="11">
    <source>
        <dbReference type="ARBA" id="ARBA00023128"/>
    </source>
</evidence>
<evidence type="ECO:0000256" key="4">
    <source>
        <dbReference type="ARBA" id="ARBA00022568"/>
    </source>
</evidence>
<keyword evidence="5 15" id="KW-0107">Calcium channel</keyword>
<dbReference type="GO" id="GO:0005262">
    <property type="term" value="F:calcium channel activity"/>
    <property type="evidence" value="ECO:0007669"/>
    <property type="project" value="UniProtKB-UniRule"/>
</dbReference>
<evidence type="ECO:0000256" key="2">
    <source>
        <dbReference type="ARBA" id="ARBA00005653"/>
    </source>
</evidence>
<evidence type="ECO:0000256" key="3">
    <source>
        <dbReference type="ARBA" id="ARBA00022448"/>
    </source>
</evidence>
<keyword evidence="7 15" id="KW-0999">Mitochondrion inner membrane</keyword>
<dbReference type="Proteomes" id="UP001566132">
    <property type="component" value="Unassembled WGS sequence"/>
</dbReference>
<accession>A0ABD1E9M0</accession>
<evidence type="ECO:0000259" key="18">
    <source>
        <dbReference type="Pfam" id="PF04678"/>
    </source>
</evidence>
<comment type="subcellular location">
    <subcellularLocation>
        <location evidence="1 15">Mitochondrion inner membrane</location>
        <topology evidence="1 15">Multi-pass membrane protein</topology>
    </subcellularLocation>
</comment>
<evidence type="ECO:0000256" key="7">
    <source>
        <dbReference type="ARBA" id="ARBA00022792"/>
    </source>
</evidence>
<dbReference type="PANTHER" id="PTHR13462:SF10">
    <property type="entry name" value="CALCIUM UNIPORTER PROTEIN, MITOCHONDRIAL"/>
    <property type="match status" value="1"/>
</dbReference>
<dbReference type="GO" id="GO:0005743">
    <property type="term" value="C:mitochondrial inner membrane"/>
    <property type="evidence" value="ECO:0007669"/>
    <property type="project" value="UniProtKB-SubCell"/>
</dbReference>
<keyword evidence="10 15" id="KW-0406">Ion transport</keyword>
<keyword evidence="4 15" id="KW-0109">Calcium transport</keyword>
<evidence type="ECO:0000256" key="9">
    <source>
        <dbReference type="ARBA" id="ARBA00022989"/>
    </source>
</evidence>
<keyword evidence="16" id="KW-0175">Coiled coil</keyword>
<reference evidence="19 20" key="1">
    <citation type="submission" date="2024-05" db="EMBL/GenBank/DDBJ databases">
        <title>Genetic variation in Jamaican populations of the coffee berry borer (Hypothenemus hampei).</title>
        <authorList>
            <person name="Errbii M."/>
            <person name="Myrie A."/>
        </authorList>
    </citation>
    <scope>NUCLEOTIDE SEQUENCE [LARGE SCALE GENOMIC DNA]</scope>
    <source>
        <strain evidence="19">JA-Hopewell-2020-01-JO</strain>
        <tissue evidence="19">Whole body</tissue>
    </source>
</reference>
<feature type="region of interest" description="Disordered" evidence="17">
    <location>
        <begin position="58"/>
        <end position="93"/>
    </location>
</feature>
<evidence type="ECO:0000256" key="12">
    <source>
        <dbReference type="ARBA" id="ARBA00023136"/>
    </source>
</evidence>
<feature type="compositionally biased region" description="Acidic residues" evidence="17">
    <location>
        <begin position="79"/>
        <end position="92"/>
    </location>
</feature>
<evidence type="ECO:0000256" key="15">
    <source>
        <dbReference type="RuleBase" id="RU367035"/>
    </source>
</evidence>
<evidence type="ECO:0000256" key="1">
    <source>
        <dbReference type="ARBA" id="ARBA00004448"/>
    </source>
</evidence>
<dbReference type="InterPro" id="IPR006769">
    <property type="entry name" value="MCU_C"/>
</dbReference>
<evidence type="ECO:0000256" key="10">
    <source>
        <dbReference type="ARBA" id="ARBA00023065"/>
    </source>
</evidence>
<evidence type="ECO:0000313" key="20">
    <source>
        <dbReference type="Proteomes" id="UP001566132"/>
    </source>
</evidence>
<evidence type="ECO:0000256" key="5">
    <source>
        <dbReference type="ARBA" id="ARBA00022673"/>
    </source>
</evidence>
<name>A0ABD1E9M0_HYPHA</name>
<feature type="transmembrane region" description="Helical" evidence="15">
    <location>
        <begin position="251"/>
        <end position="271"/>
    </location>
</feature>
<evidence type="ECO:0000256" key="6">
    <source>
        <dbReference type="ARBA" id="ARBA00022692"/>
    </source>
</evidence>
<evidence type="ECO:0000256" key="8">
    <source>
        <dbReference type="ARBA" id="ARBA00022837"/>
    </source>
</evidence>
<comment type="similarity">
    <text evidence="2 15">Belongs to the MCU (TC 1.A.77) family.</text>
</comment>
<keyword evidence="20" id="KW-1185">Reference proteome</keyword>
<keyword evidence="3 15" id="KW-0813">Transport</keyword>
<comment type="domain">
    <text evidence="15">The selectivity filter, in which calcium ions are arranged in single file, is composed of two acidic rings separated by one helical turn along the central axis of the channel pore.</text>
</comment>
<feature type="coiled-coil region" evidence="16">
    <location>
        <begin position="217"/>
        <end position="244"/>
    </location>
</feature>
<dbReference type="EMBL" id="JBDJPC010000010">
    <property type="protein sequence ID" value="KAL1490652.1"/>
    <property type="molecule type" value="Genomic_DNA"/>
</dbReference>
<dbReference type="AlphaFoldDB" id="A0ABD1E9M0"/>
<dbReference type="GO" id="GO:0015292">
    <property type="term" value="F:uniporter activity"/>
    <property type="evidence" value="ECO:0007669"/>
    <property type="project" value="UniProtKB-UniRule"/>
</dbReference>
<keyword evidence="12 15" id="KW-0472">Membrane</keyword>
<dbReference type="InterPro" id="IPR039055">
    <property type="entry name" value="MCU_fam"/>
</dbReference>
<feature type="domain" description="Calcium uniporter protein C-terminal" evidence="18">
    <location>
        <begin position="135"/>
        <end position="337"/>
    </location>
</feature>
<evidence type="ECO:0000256" key="16">
    <source>
        <dbReference type="SAM" id="Coils"/>
    </source>
</evidence>
<sequence length="390" mass="44814">MAMPRVLCRARFWLNTDISMISKYTSLINSVSINKCVEIHVSRPFRTNFSVNLVTKQKNEKDKNTDLSSQSTSSSSDSDQTDSDSDSDDGEVSVEYHHGLPRITVPLPSRKEQCSFTLKPISNTVGDFLEMLKKEDKGIDRAICKSMNGTRIASSNTIETLLDDDFKLIINDCSYNVNTPKAERPTTEGLQDLHDVKNLVNKLYQALNVQEHQTNKEKELVMQMESLKQEIEPLENMRNEIEVVAHKKSNWLAWAGLGLMSVQFGILARLTWWEYSWDIMEPVTYFVTYGTVMATYAYFVLTKEEYVLTEVRDRQHLKIVHKKAKQVGVDLIRYNQLKDEIRKVEHKLSKLRNPLKLHLPKKNVCDQANVQNTSVPVVEEVKLKEEAVKQ</sequence>
<keyword evidence="13 15" id="KW-0407">Ion channel</keyword>
<dbReference type="Pfam" id="PF04678">
    <property type="entry name" value="MCU"/>
    <property type="match status" value="1"/>
</dbReference>
<comment type="catalytic activity">
    <reaction evidence="14">
        <text>Ca(2+)(in) = Ca(2+)(out)</text>
        <dbReference type="Rhea" id="RHEA:29671"/>
        <dbReference type="ChEBI" id="CHEBI:29108"/>
    </reaction>
</comment>
<evidence type="ECO:0000313" key="19">
    <source>
        <dbReference type="EMBL" id="KAL1490652.1"/>
    </source>
</evidence>
<dbReference type="GO" id="GO:0051560">
    <property type="term" value="P:mitochondrial calcium ion homeostasis"/>
    <property type="evidence" value="ECO:0007669"/>
    <property type="project" value="UniProtKB-UniRule"/>
</dbReference>
<protein>
    <recommendedName>
        <fullName evidence="15">Calcium uniporter protein</fullName>
    </recommendedName>
</protein>
<comment type="function">
    <text evidence="15">Mitochondrial inner membrane calcium uniporter that mediates calcium uptake into mitochondria. Mitochondrial calcium homeostasis plays key roles in cellular physiology and regulates cell bioenergetics, cytoplasmic calcium signals and activation of cell death pathways.</text>
</comment>